<dbReference type="GO" id="GO:0016887">
    <property type="term" value="F:ATP hydrolysis activity"/>
    <property type="evidence" value="ECO:0007669"/>
    <property type="project" value="InterPro"/>
</dbReference>
<keyword evidence="7" id="KW-0472">Membrane</keyword>
<evidence type="ECO:0000256" key="5">
    <source>
        <dbReference type="ARBA" id="ARBA00022840"/>
    </source>
</evidence>
<evidence type="ECO:0000259" key="8">
    <source>
        <dbReference type="PROSITE" id="PS50893"/>
    </source>
</evidence>
<keyword evidence="5 9" id="KW-0067">ATP-binding</keyword>
<dbReference type="Gene3D" id="3.40.50.300">
    <property type="entry name" value="P-loop containing nucleotide triphosphate hydrolases"/>
    <property type="match status" value="1"/>
</dbReference>
<dbReference type="GO" id="GO:0089705">
    <property type="term" value="P:protein localization to outer membrane"/>
    <property type="evidence" value="ECO:0007669"/>
    <property type="project" value="TreeGrafter"/>
</dbReference>
<dbReference type="Proteomes" id="UP000539350">
    <property type="component" value="Unassembled WGS sequence"/>
</dbReference>
<evidence type="ECO:0000256" key="6">
    <source>
        <dbReference type="ARBA" id="ARBA00022967"/>
    </source>
</evidence>
<comment type="similarity">
    <text evidence="1">Belongs to the ABC transporter superfamily.</text>
</comment>
<dbReference type="GO" id="GO:0005524">
    <property type="term" value="F:ATP binding"/>
    <property type="evidence" value="ECO:0007669"/>
    <property type="project" value="UniProtKB-KW"/>
</dbReference>
<proteinExistence type="inferred from homology"/>
<dbReference type="GO" id="GO:0022857">
    <property type="term" value="F:transmembrane transporter activity"/>
    <property type="evidence" value="ECO:0007669"/>
    <property type="project" value="TreeGrafter"/>
</dbReference>
<dbReference type="PANTHER" id="PTHR24220:SF689">
    <property type="entry name" value="LIPOPROTEIN-RELEASING SYSTEM ATP-BINDING PROTEIN LOLD"/>
    <property type="match status" value="1"/>
</dbReference>
<evidence type="ECO:0000256" key="7">
    <source>
        <dbReference type="ARBA" id="ARBA00023136"/>
    </source>
</evidence>
<dbReference type="PROSITE" id="PS50893">
    <property type="entry name" value="ABC_TRANSPORTER_2"/>
    <property type="match status" value="1"/>
</dbReference>
<dbReference type="FunFam" id="3.40.50.300:FF:000230">
    <property type="entry name" value="Lipoprotein-releasing system ATP-binding protein LolD"/>
    <property type="match status" value="1"/>
</dbReference>
<dbReference type="InterPro" id="IPR017911">
    <property type="entry name" value="MacB-like_ATP-bd"/>
</dbReference>
<name>A0A7W2TUG1_9GAMM</name>
<dbReference type="SUPFAM" id="SSF52540">
    <property type="entry name" value="P-loop containing nucleoside triphosphate hydrolases"/>
    <property type="match status" value="1"/>
</dbReference>
<feature type="domain" description="ABC transporter" evidence="8">
    <location>
        <begin position="6"/>
        <end position="227"/>
    </location>
</feature>
<dbReference type="InterPro" id="IPR015854">
    <property type="entry name" value="ABC_transpr_LolD-like"/>
</dbReference>
<comment type="caution">
    <text evidence="9">The sequence shown here is derived from an EMBL/GenBank/DDBJ whole genome shotgun (WGS) entry which is preliminary data.</text>
</comment>
<dbReference type="EMBL" id="JACFXU010000013">
    <property type="protein sequence ID" value="MBA6412121.1"/>
    <property type="molecule type" value="Genomic_DNA"/>
</dbReference>
<evidence type="ECO:0000256" key="2">
    <source>
        <dbReference type="ARBA" id="ARBA00022448"/>
    </source>
</evidence>
<sequence length="227" mass="24893">MSEAVLLCEGLSRVYRDGDRSVQVLDNVEFHLRPGERVAIIGASGSGKSTLLNLLGGLDEPSSGRVVMSGQDMAQLSEAERCRLRNERLGFVYQFHHLLPEFDARENVAMPLLIGGTSRKQALASADAMLERVGMGHRLSHRPGQLSGGERQRVAIARSLVTRPDCVLMDEPTGNLDPKSAEQLLALIDELGQERASFVVVTHDPAIAARMHRTLELQHGRLLELSQ</sequence>
<dbReference type="AlphaFoldDB" id="A0A7W2TUG1"/>
<dbReference type="SMART" id="SM00382">
    <property type="entry name" value="AAA"/>
    <property type="match status" value="1"/>
</dbReference>
<evidence type="ECO:0000256" key="1">
    <source>
        <dbReference type="ARBA" id="ARBA00005417"/>
    </source>
</evidence>
<dbReference type="CDD" id="cd03255">
    <property type="entry name" value="ABC_MJ0796_LolCDE_FtsE"/>
    <property type="match status" value="1"/>
</dbReference>
<keyword evidence="4" id="KW-0547">Nucleotide-binding</keyword>
<evidence type="ECO:0000256" key="3">
    <source>
        <dbReference type="ARBA" id="ARBA00022475"/>
    </source>
</evidence>
<evidence type="ECO:0000256" key="4">
    <source>
        <dbReference type="ARBA" id="ARBA00022741"/>
    </source>
</evidence>
<gene>
    <name evidence="9" type="ORF">H2508_03245</name>
</gene>
<dbReference type="InterPro" id="IPR003593">
    <property type="entry name" value="AAA+_ATPase"/>
</dbReference>
<accession>A0A7W2TUG1</accession>
<keyword evidence="10" id="KW-1185">Reference proteome</keyword>
<dbReference type="InterPro" id="IPR027417">
    <property type="entry name" value="P-loop_NTPase"/>
</dbReference>
<dbReference type="RefSeq" id="WP_182168943.1">
    <property type="nucleotide sequence ID" value="NZ_JACFXU010000013.1"/>
</dbReference>
<protein>
    <submittedName>
        <fullName evidence="9">ATP-binding cassette domain-containing protein</fullName>
    </submittedName>
</protein>
<keyword evidence="3" id="KW-1003">Cell membrane</keyword>
<keyword evidence="2" id="KW-0813">Transport</keyword>
<evidence type="ECO:0000313" key="9">
    <source>
        <dbReference type="EMBL" id="MBA6412121.1"/>
    </source>
</evidence>
<dbReference type="GO" id="GO:0044874">
    <property type="term" value="P:lipoprotein localization to outer membrane"/>
    <property type="evidence" value="ECO:0007669"/>
    <property type="project" value="TreeGrafter"/>
</dbReference>
<dbReference type="GO" id="GO:0005886">
    <property type="term" value="C:plasma membrane"/>
    <property type="evidence" value="ECO:0007669"/>
    <property type="project" value="TreeGrafter"/>
</dbReference>
<dbReference type="InterPro" id="IPR017871">
    <property type="entry name" value="ABC_transporter-like_CS"/>
</dbReference>
<dbReference type="InterPro" id="IPR003439">
    <property type="entry name" value="ABC_transporter-like_ATP-bd"/>
</dbReference>
<dbReference type="PROSITE" id="PS00211">
    <property type="entry name" value="ABC_TRANSPORTER_1"/>
    <property type="match status" value="1"/>
</dbReference>
<keyword evidence="6" id="KW-1278">Translocase</keyword>
<organism evidence="9 10">
    <name type="scientific">Sediminihaliea albiluteola</name>
    <dbReference type="NCBI Taxonomy" id="2758564"/>
    <lineage>
        <taxon>Bacteria</taxon>
        <taxon>Pseudomonadati</taxon>
        <taxon>Pseudomonadota</taxon>
        <taxon>Gammaproteobacteria</taxon>
        <taxon>Cellvibrionales</taxon>
        <taxon>Halieaceae</taxon>
        <taxon>Sediminihaliea</taxon>
    </lineage>
</organism>
<dbReference type="Pfam" id="PF00005">
    <property type="entry name" value="ABC_tran"/>
    <property type="match status" value="1"/>
</dbReference>
<dbReference type="PANTHER" id="PTHR24220">
    <property type="entry name" value="IMPORT ATP-BINDING PROTEIN"/>
    <property type="match status" value="1"/>
</dbReference>
<evidence type="ECO:0000313" key="10">
    <source>
        <dbReference type="Proteomes" id="UP000539350"/>
    </source>
</evidence>
<reference evidence="9 10" key="1">
    <citation type="submission" date="2020-07" db="EMBL/GenBank/DDBJ databases">
        <title>Halieaceae bacterium, F7430, whole genome shotgun sequencing project.</title>
        <authorList>
            <person name="Jiang S."/>
            <person name="Liu Z.W."/>
            <person name="Du Z.J."/>
        </authorList>
    </citation>
    <scope>NUCLEOTIDE SEQUENCE [LARGE SCALE GENOMIC DNA]</scope>
    <source>
        <strain evidence="9 10">F7430</strain>
    </source>
</reference>